<reference evidence="8" key="2">
    <citation type="submission" date="2021-01" db="EMBL/GenBank/DDBJ databases">
        <authorList>
            <person name="Mieszkin S."/>
            <person name="Pouder E."/>
            <person name="Alain K."/>
        </authorList>
    </citation>
    <scope>NUCLEOTIDE SEQUENCE</scope>
    <source>
        <strain evidence="8">HW T2.11</strain>
    </source>
</reference>
<feature type="transmembrane region" description="Helical" evidence="7">
    <location>
        <begin position="117"/>
        <end position="136"/>
    </location>
</feature>
<dbReference type="InterPro" id="IPR003370">
    <property type="entry name" value="Chromate_transpt"/>
</dbReference>
<evidence type="ECO:0000256" key="7">
    <source>
        <dbReference type="SAM" id="Phobius"/>
    </source>
</evidence>
<sequence length="185" mass="19473">MESLPAQPLRLSSFALFGAFFQAGLMGFGGVLPMIRRVMVEDRKWLTSAEFNEHISLCQFLPGANVANLAVIFGSRVCGPQGSIAALTGLLGAPIAIVLVIAGLYARYGELTLVRHMVTGLSAGAAGLILATALKIAMPLRHSVLNMAVAALAFAALGIFRLPFLPSLCVIVPLSMALAGWRLRA</sequence>
<reference evidence="8" key="1">
    <citation type="journal article" date="2021" name="Microorganisms">
        <title>Acidisoma silvae sp. nov. and Acidisomacellulosilytica sp. nov., Two Acidophilic Bacteria Isolated from Decaying Wood, Hydrolyzing Cellulose and Producing Poly-3-hydroxybutyrate.</title>
        <authorList>
            <person name="Mieszkin S."/>
            <person name="Pouder E."/>
            <person name="Uroz S."/>
            <person name="Simon-Colin C."/>
            <person name="Alain K."/>
        </authorList>
    </citation>
    <scope>NUCLEOTIDE SEQUENCE</scope>
    <source>
        <strain evidence="8">HW T2.11</strain>
    </source>
</reference>
<gene>
    <name evidence="8" type="ORF">ASILVAE211_13865</name>
</gene>
<dbReference type="AlphaFoldDB" id="A0A963YSJ7"/>
<accession>A0A963YSJ7</accession>
<evidence type="ECO:0000256" key="1">
    <source>
        <dbReference type="ARBA" id="ARBA00004651"/>
    </source>
</evidence>
<organism evidence="8 9">
    <name type="scientific">Acidisoma silvae</name>
    <dbReference type="NCBI Taxonomy" id="2802396"/>
    <lineage>
        <taxon>Bacteria</taxon>
        <taxon>Pseudomonadati</taxon>
        <taxon>Pseudomonadota</taxon>
        <taxon>Alphaproteobacteria</taxon>
        <taxon>Acetobacterales</taxon>
        <taxon>Acidocellaceae</taxon>
        <taxon>Acidisoma</taxon>
    </lineage>
</organism>
<feature type="transmembrane region" description="Helical" evidence="7">
    <location>
        <begin position="84"/>
        <end position="105"/>
    </location>
</feature>
<comment type="similarity">
    <text evidence="2">Belongs to the chromate ion transporter (CHR) (TC 2.A.51) family.</text>
</comment>
<dbReference type="EMBL" id="JAESVB010000005">
    <property type="protein sequence ID" value="MCB8876274.1"/>
    <property type="molecule type" value="Genomic_DNA"/>
</dbReference>
<keyword evidence="4 7" id="KW-0812">Transmembrane</keyword>
<proteinExistence type="inferred from homology"/>
<dbReference type="InterPro" id="IPR052518">
    <property type="entry name" value="CHR_Transporter"/>
</dbReference>
<keyword evidence="5 7" id="KW-1133">Transmembrane helix</keyword>
<dbReference type="GO" id="GO:0015109">
    <property type="term" value="F:chromate transmembrane transporter activity"/>
    <property type="evidence" value="ECO:0007669"/>
    <property type="project" value="InterPro"/>
</dbReference>
<dbReference type="PANTHER" id="PTHR43663">
    <property type="entry name" value="CHROMATE TRANSPORT PROTEIN-RELATED"/>
    <property type="match status" value="1"/>
</dbReference>
<comment type="subcellular location">
    <subcellularLocation>
        <location evidence="1">Cell membrane</location>
        <topology evidence="1">Multi-pass membrane protein</topology>
    </subcellularLocation>
</comment>
<comment type="caution">
    <text evidence="8">The sequence shown here is derived from an EMBL/GenBank/DDBJ whole genome shotgun (WGS) entry which is preliminary data.</text>
</comment>
<dbReference type="PANTHER" id="PTHR43663:SF1">
    <property type="entry name" value="CHROMATE TRANSPORTER"/>
    <property type="match status" value="1"/>
</dbReference>
<dbReference type="GO" id="GO:0005886">
    <property type="term" value="C:plasma membrane"/>
    <property type="evidence" value="ECO:0007669"/>
    <property type="project" value="UniProtKB-SubCell"/>
</dbReference>
<dbReference type="RefSeq" id="WP_227321925.1">
    <property type="nucleotide sequence ID" value="NZ_JAESVB010000005.1"/>
</dbReference>
<evidence type="ECO:0000256" key="3">
    <source>
        <dbReference type="ARBA" id="ARBA00022475"/>
    </source>
</evidence>
<protein>
    <submittedName>
        <fullName evidence="8">Chromate transporter</fullName>
    </submittedName>
</protein>
<evidence type="ECO:0000256" key="2">
    <source>
        <dbReference type="ARBA" id="ARBA00005262"/>
    </source>
</evidence>
<feature type="transmembrane region" description="Helical" evidence="7">
    <location>
        <begin position="12"/>
        <end position="35"/>
    </location>
</feature>
<keyword evidence="3" id="KW-1003">Cell membrane</keyword>
<evidence type="ECO:0000256" key="6">
    <source>
        <dbReference type="ARBA" id="ARBA00023136"/>
    </source>
</evidence>
<keyword evidence="6 7" id="KW-0472">Membrane</keyword>
<dbReference type="Proteomes" id="UP000708298">
    <property type="component" value="Unassembled WGS sequence"/>
</dbReference>
<evidence type="ECO:0000256" key="5">
    <source>
        <dbReference type="ARBA" id="ARBA00022989"/>
    </source>
</evidence>
<evidence type="ECO:0000256" key="4">
    <source>
        <dbReference type="ARBA" id="ARBA00022692"/>
    </source>
</evidence>
<evidence type="ECO:0000313" key="9">
    <source>
        <dbReference type="Proteomes" id="UP000708298"/>
    </source>
</evidence>
<name>A0A963YSJ7_9PROT</name>
<evidence type="ECO:0000313" key="8">
    <source>
        <dbReference type="EMBL" id="MCB8876274.1"/>
    </source>
</evidence>
<keyword evidence="9" id="KW-1185">Reference proteome</keyword>
<dbReference type="Pfam" id="PF02417">
    <property type="entry name" value="Chromate_transp"/>
    <property type="match status" value="1"/>
</dbReference>